<dbReference type="PRINTS" id="PR00039">
    <property type="entry name" value="HTHLYSR"/>
</dbReference>
<reference evidence="6 7" key="1">
    <citation type="submission" date="2018-09" db="EMBL/GenBank/DDBJ databases">
        <authorList>
            <person name="Wang Z."/>
        </authorList>
    </citation>
    <scope>NUCLEOTIDE SEQUENCE [LARGE SCALE GENOMIC DNA]</scope>
    <source>
        <strain evidence="6 7">ALS 81</strain>
    </source>
</reference>
<protein>
    <submittedName>
        <fullName evidence="6">LysR family transcriptional regulator</fullName>
    </submittedName>
</protein>
<evidence type="ECO:0000313" key="7">
    <source>
        <dbReference type="Proteomes" id="UP000286482"/>
    </source>
</evidence>
<name>A0A420EL30_9ALTE</name>
<dbReference type="GO" id="GO:0005829">
    <property type="term" value="C:cytosol"/>
    <property type="evidence" value="ECO:0007669"/>
    <property type="project" value="TreeGrafter"/>
</dbReference>
<dbReference type="RefSeq" id="WP_120353244.1">
    <property type="nucleotide sequence ID" value="NZ_RAQO01000002.1"/>
</dbReference>
<evidence type="ECO:0000256" key="2">
    <source>
        <dbReference type="ARBA" id="ARBA00023015"/>
    </source>
</evidence>
<proteinExistence type="inferred from homology"/>
<dbReference type="InterPro" id="IPR036388">
    <property type="entry name" value="WH-like_DNA-bd_sf"/>
</dbReference>
<gene>
    <name evidence="6" type="ORF">DBZ36_01980</name>
</gene>
<dbReference type="InterPro" id="IPR000847">
    <property type="entry name" value="LysR_HTH_N"/>
</dbReference>
<dbReference type="GO" id="GO:0003700">
    <property type="term" value="F:DNA-binding transcription factor activity"/>
    <property type="evidence" value="ECO:0007669"/>
    <property type="project" value="InterPro"/>
</dbReference>
<dbReference type="InterPro" id="IPR050950">
    <property type="entry name" value="HTH-type_LysR_regulators"/>
</dbReference>
<comment type="similarity">
    <text evidence="1">Belongs to the LysR transcriptional regulatory family.</text>
</comment>
<dbReference type="PROSITE" id="PS50931">
    <property type="entry name" value="HTH_LYSR"/>
    <property type="match status" value="1"/>
</dbReference>
<dbReference type="Gene3D" id="3.40.190.290">
    <property type="match status" value="1"/>
</dbReference>
<dbReference type="InterPro" id="IPR005119">
    <property type="entry name" value="LysR_subst-bd"/>
</dbReference>
<evidence type="ECO:0000313" key="6">
    <source>
        <dbReference type="EMBL" id="RKF21441.1"/>
    </source>
</evidence>
<dbReference type="AlphaFoldDB" id="A0A420EL30"/>
<dbReference type="Proteomes" id="UP000286482">
    <property type="component" value="Unassembled WGS sequence"/>
</dbReference>
<feature type="domain" description="HTH lysR-type" evidence="5">
    <location>
        <begin position="3"/>
        <end position="60"/>
    </location>
</feature>
<dbReference type="SUPFAM" id="SSF46785">
    <property type="entry name" value="Winged helix' DNA-binding domain"/>
    <property type="match status" value="1"/>
</dbReference>
<sequence length="290" mass="32467">MSWSFEQLNSFVNAVNLGSFSAAARRLGKAQSRVSTDISNLEADLGFELFDRSQRLPQLTDNGKEMFVEAKAVLSQCQRLNSRALSVSEGNEAAIVFAIDEAVPITAFESFFEKISDQFPLLKLTIINGSQYEIAQWVDDGICDLGILFYQRQLAQSLEFTSIGSFKQTLIVGKNHPLSATPAPNLTQLNQYRQLVIWDLAAKGAQAISAKHWHIDSFYYIAALVTRGLGWALVPEHIARSPWVIEGIDELSCEYIPDSLLVEMGIVIRRDTGIGPIMQWMYTELEHLFD</sequence>
<comment type="caution">
    <text evidence="6">The sequence shown here is derived from an EMBL/GenBank/DDBJ whole genome shotgun (WGS) entry which is preliminary data.</text>
</comment>
<keyword evidence="7" id="KW-1185">Reference proteome</keyword>
<organism evidence="6 7">
    <name type="scientific">Alginatibacterium sediminis</name>
    <dbReference type="NCBI Taxonomy" id="2164068"/>
    <lineage>
        <taxon>Bacteria</taxon>
        <taxon>Pseudomonadati</taxon>
        <taxon>Pseudomonadota</taxon>
        <taxon>Gammaproteobacteria</taxon>
        <taxon>Alteromonadales</taxon>
        <taxon>Alteromonadaceae</taxon>
        <taxon>Alginatibacterium</taxon>
    </lineage>
</organism>
<dbReference type="OrthoDB" id="3252676at2"/>
<dbReference type="EMBL" id="RAQO01000002">
    <property type="protein sequence ID" value="RKF21441.1"/>
    <property type="molecule type" value="Genomic_DNA"/>
</dbReference>
<dbReference type="CDD" id="cd05466">
    <property type="entry name" value="PBP2_LTTR_substrate"/>
    <property type="match status" value="1"/>
</dbReference>
<dbReference type="GO" id="GO:0003677">
    <property type="term" value="F:DNA binding"/>
    <property type="evidence" value="ECO:0007669"/>
    <property type="project" value="UniProtKB-KW"/>
</dbReference>
<dbReference type="PANTHER" id="PTHR30419:SF30">
    <property type="entry name" value="LYSR FAMILY TRANSCRIPTIONAL REGULATOR"/>
    <property type="match status" value="1"/>
</dbReference>
<dbReference type="SUPFAM" id="SSF53850">
    <property type="entry name" value="Periplasmic binding protein-like II"/>
    <property type="match status" value="1"/>
</dbReference>
<evidence type="ECO:0000259" key="5">
    <source>
        <dbReference type="PROSITE" id="PS50931"/>
    </source>
</evidence>
<dbReference type="Gene3D" id="1.10.10.10">
    <property type="entry name" value="Winged helix-like DNA-binding domain superfamily/Winged helix DNA-binding domain"/>
    <property type="match status" value="1"/>
</dbReference>
<evidence type="ECO:0000256" key="3">
    <source>
        <dbReference type="ARBA" id="ARBA00023125"/>
    </source>
</evidence>
<keyword evidence="2" id="KW-0805">Transcription regulation</keyword>
<keyword evidence="4" id="KW-0804">Transcription</keyword>
<dbReference type="PANTHER" id="PTHR30419">
    <property type="entry name" value="HTH-TYPE TRANSCRIPTIONAL REGULATOR YBHD"/>
    <property type="match status" value="1"/>
</dbReference>
<keyword evidence="3" id="KW-0238">DNA-binding</keyword>
<evidence type="ECO:0000256" key="4">
    <source>
        <dbReference type="ARBA" id="ARBA00023163"/>
    </source>
</evidence>
<dbReference type="Pfam" id="PF03466">
    <property type="entry name" value="LysR_substrate"/>
    <property type="match status" value="1"/>
</dbReference>
<evidence type="ECO:0000256" key="1">
    <source>
        <dbReference type="ARBA" id="ARBA00009437"/>
    </source>
</evidence>
<dbReference type="FunFam" id="1.10.10.10:FF:000001">
    <property type="entry name" value="LysR family transcriptional regulator"/>
    <property type="match status" value="1"/>
</dbReference>
<dbReference type="Pfam" id="PF00126">
    <property type="entry name" value="HTH_1"/>
    <property type="match status" value="1"/>
</dbReference>
<dbReference type="InterPro" id="IPR036390">
    <property type="entry name" value="WH_DNA-bd_sf"/>
</dbReference>
<accession>A0A420EL30</accession>